<proteinExistence type="predicted"/>
<protein>
    <submittedName>
        <fullName evidence="2">SMI1 / KNR4 family (SUKH-1)</fullName>
    </submittedName>
</protein>
<name>A0A239MC72_9NOCA</name>
<dbReference type="Pfam" id="PF09346">
    <property type="entry name" value="SMI1_KNR4"/>
    <property type="match status" value="1"/>
</dbReference>
<sequence length="439" mass="47955">MARLRVGHPVSPAAPNGVSVSTAGPGHVAVTVEVAYRPATDHVPNGWTLEASGTFDAVTPLRVETSDGVVHEEFVDLAQIILPSEITYRMFRRFREDNGLEQHLFELTPAMKLDGQGRLAPIAPAEHVADNFVRWEVACPTSTPGQSVAVNGSETSRADALSAIVDTGLSLLRRETPEAGPLSPIFVALDSEFAWVNGFGDPAASKSDLTQLVLDAIEGERGRAVERAADTATRAARPPVRYSTPPSSVTHQWDRIAAWLRNAVPNYVINGANEERILEAKRRTGVEWPSELVELFRCVDGLPREPWMALFPQYALFGLDAMLADRATMTEIWQRGDAENDPTGVIERTAGKAAWTFLDEFIPIAGLDGYFLFVDTRPGDLNGCVTVFDKVDSDNQGPQWNSISAMLTDLAESLEAGVPFAGGWRHEIVDGRLQWEYHG</sequence>
<dbReference type="SUPFAM" id="SSF160631">
    <property type="entry name" value="SMI1/KNR4-like"/>
    <property type="match status" value="1"/>
</dbReference>
<feature type="domain" description="Knr4/Smi1-like" evidence="1">
    <location>
        <begin position="271"/>
        <end position="408"/>
    </location>
</feature>
<evidence type="ECO:0000313" key="3">
    <source>
        <dbReference type="Proteomes" id="UP000198327"/>
    </source>
</evidence>
<evidence type="ECO:0000313" key="2">
    <source>
        <dbReference type="EMBL" id="SNT40375.1"/>
    </source>
</evidence>
<dbReference type="AlphaFoldDB" id="A0A239MC72"/>
<evidence type="ECO:0000259" key="1">
    <source>
        <dbReference type="Pfam" id="PF09346"/>
    </source>
</evidence>
<keyword evidence="3" id="KW-1185">Reference proteome</keyword>
<accession>A0A239MC72</accession>
<organism evidence="2 3">
    <name type="scientific">Rhodococcoides kyotonense</name>
    <dbReference type="NCBI Taxonomy" id="398843"/>
    <lineage>
        <taxon>Bacteria</taxon>
        <taxon>Bacillati</taxon>
        <taxon>Actinomycetota</taxon>
        <taxon>Actinomycetes</taxon>
        <taxon>Mycobacteriales</taxon>
        <taxon>Nocardiaceae</taxon>
        <taxon>Rhodococcoides</taxon>
    </lineage>
</organism>
<dbReference type="Proteomes" id="UP000198327">
    <property type="component" value="Unassembled WGS sequence"/>
</dbReference>
<dbReference type="InterPro" id="IPR018958">
    <property type="entry name" value="Knr4/Smi1-like_dom"/>
</dbReference>
<reference evidence="3" key="1">
    <citation type="submission" date="2017-06" db="EMBL/GenBank/DDBJ databases">
        <authorList>
            <person name="Varghese N."/>
            <person name="Submissions S."/>
        </authorList>
    </citation>
    <scope>NUCLEOTIDE SEQUENCE [LARGE SCALE GENOMIC DNA]</scope>
    <source>
        <strain evidence="3">JCM 23211</strain>
    </source>
</reference>
<gene>
    <name evidence="2" type="ORF">SAMN05421642_11762</name>
</gene>
<dbReference type="EMBL" id="FZOW01000017">
    <property type="protein sequence ID" value="SNT40375.1"/>
    <property type="molecule type" value="Genomic_DNA"/>
</dbReference>
<dbReference type="InterPro" id="IPR037883">
    <property type="entry name" value="Knr4/Smi1-like_sf"/>
</dbReference>